<evidence type="ECO:0000256" key="1">
    <source>
        <dbReference type="SAM" id="Phobius"/>
    </source>
</evidence>
<dbReference type="KEGG" id="tig:THII_0414"/>
<dbReference type="HOGENOM" id="CLU_051474_0_2_6"/>
<evidence type="ECO:0000313" key="3">
    <source>
        <dbReference type="EMBL" id="BAP54711.1"/>
    </source>
</evidence>
<organism evidence="3 4">
    <name type="scientific">Thioploca ingrica</name>
    <dbReference type="NCBI Taxonomy" id="40754"/>
    <lineage>
        <taxon>Bacteria</taxon>
        <taxon>Pseudomonadati</taxon>
        <taxon>Pseudomonadota</taxon>
        <taxon>Gammaproteobacteria</taxon>
        <taxon>Thiotrichales</taxon>
        <taxon>Thiotrichaceae</taxon>
        <taxon>Thioploca</taxon>
    </lineage>
</organism>
<accession>A0A090BU94</accession>
<dbReference type="InterPro" id="IPR051599">
    <property type="entry name" value="Cell_Envelope_Assoc"/>
</dbReference>
<proteinExistence type="predicted"/>
<evidence type="ECO:0000313" key="4">
    <source>
        <dbReference type="Proteomes" id="UP000031623"/>
    </source>
</evidence>
<dbReference type="CDD" id="cd06259">
    <property type="entry name" value="YdcF-like"/>
    <property type="match status" value="1"/>
</dbReference>
<keyword evidence="1" id="KW-1133">Transmembrane helix</keyword>
<dbReference type="OrthoDB" id="9782395at2"/>
<keyword evidence="4" id="KW-1185">Reference proteome</keyword>
<evidence type="ECO:0000259" key="2">
    <source>
        <dbReference type="Pfam" id="PF02698"/>
    </source>
</evidence>
<name>A0A090BU94_9GAMM</name>
<dbReference type="InterPro" id="IPR003848">
    <property type="entry name" value="DUF218"/>
</dbReference>
<dbReference type="Proteomes" id="UP000031623">
    <property type="component" value="Chromosome"/>
</dbReference>
<feature type="domain" description="DUF218" evidence="2">
    <location>
        <begin position="90"/>
        <end position="209"/>
    </location>
</feature>
<dbReference type="Pfam" id="PF02698">
    <property type="entry name" value="DUF218"/>
    <property type="match status" value="1"/>
</dbReference>
<dbReference type="AlphaFoldDB" id="A0A090BU94"/>
<sequence length="253" mass="29092">MKDWVKIGTLLTTRLAIFIRNGVVQLVQPKLNPLIAKTGLFFSKIIKIGLVMSILFSIMVIACNLWINIQTRDRLYSNVSEIPAKKVALLLGTVKWLRKGQVNRYFKYRIEAAVALYQAGKIQHIIASGDNRTRFYNEPREMKKSLIEQGIPPQAITLDYAGFRTLDSVVRCKEIFSQDDIIIISQPFHNKRALFISDFYGIKAIGFNAQSVPFRIDMKTRVREYFARLKAVLDLYILRTQPKFLGEKVHLPV</sequence>
<dbReference type="STRING" id="40754.THII_0414"/>
<keyword evidence="1" id="KW-0812">Transmembrane</keyword>
<gene>
    <name evidence="3" type="ORF">THII_0414</name>
</gene>
<keyword evidence="1" id="KW-0472">Membrane</keyword>
<dbReference type="PANTHER" id="PTHR30336:SF20">
    <property type="entry name" value="DUF218 DOMAIN-CONTAINING PROTEIN"/>
    <property type="match status" value="1"/>
</dbReference>
<protein>
    <submittedName>
        <fullName evidence="3">Uncharacterized membrane protein</fullName>
    </submittedName>
</protein>
<dbReference type="PANTHER" id="PTHR30336">
    <property type="entry name" value="INNER MEMBRANE PROTEIN, PROBABLE PERMEASE"/>
    <property type="match status" value="1"/>
</dbReference>
<dbReference type="EMBL" id="AP014633">
    <property type="protein sequence ID" value="BAP54711.1"/>
    <property type="molecule type" value="Genomic_DNA"/>
</dbReference>
<reference evidence="3 4" key="1">
    <citation type="journal article" date="2014" name="ISME J.">
        <title>Ecophysiology of Thioploca ingrica as revealed by the complete genome sequence supplemented with proteomic evidence.</title>
        <authorList>
            <person name="Kojima H."/>
            <person name="Ogura Y."/>
            <person name="Yamamoto N."/>
            <person name="Togashi T."/>
            <person name="Mori H."/>
            <person name="Watanabe T."/>
            <person name="Nemoto F."/>
            <person name="Kurokawa K."/>
            <person name="Hayashi T."/>
            <person name="Fukui M."/>
        </authorList>
    </citation>
    <scope>NUCLEOTIDE SEQUENCE [LARGE SCALE GENOMIC DNA]</scope>
</reference>
<dbReference type="GO" id="GO:0005886">
    <property type="term" value="C:plasma membrane"/>
    <property type="evidence" value="ECO:0007669"/>
    <property type="project" value="TreeGrafter"/>
</dbReference>
<feature type="transmembrane region" description="Helical" evidence="1">
    <location>
        <begin position="45"/>
        <end position="67"/>
    </location>
</feature>